<name>A0A7R9QV81_9ACAR</name>
<keyword evidence="3" id="KW-1185">Reference proteome</keyword>
<feature type="compositionally biased region" description="Polar residues" evidence="1">
    <location>
        <begin position="199"/>
        <end position="211"/>
    </location>
</feature>
<dbReference type="EMBL" id="OC932730">
    <property type="protein sequence ID" value="CAD7659628.1"/>
    <property type="molecule type" value="Genomic_DNA"/>
</dbReference>
<protein>
    <submittedName>
        <fullName evidence="2">Uncharacterized protein</fullName>
    </submittedName>
</protein>
<organism evidence="2">
    <name type="scientific">Oppiella nova</name>
    <dbReference type="NCBI Taxonomy" id="334625"/>
    <lineage>
        <taxon>Eukaryota</taxon>
        <taxon>Metazoa</taxon>
        <taxon>Ecdysozoa</taxon>
        <taxon>Arthropoda</taxon>
        <taxon>Chelicerata</taxon>
        <taxon>Arachnida</taxon>
        <taxon>Acari</taxon>
        <taxon>Acariformes</taxon>
        <taxon>Sarcoptiformes</taxon>
        <taxon>Oribatida</taxon>
        <taxon>Brachypylina</taxon>
        <taxon>Oppioidea</taxon>
        <taxon>Oppiidae</taxon>
        <taxon>Oppiella</taxon>
    </lineage>
</organism>
<feature type="compositionally biased region" description="Polar residues" evidence="1">
    <location>
        <begin position="163"/>
        <end position="172"/>
    </location>
</feature>
<dbReference type="EMBL" id="CAJPVJ010017905">
    <property type="protein sequence ID" value="CAG2176790.1"/>
    <property type="molecule type" value="Genomic_DNA"/>
</dbReference>
<feature type="compositionally biased region" description="Low complexity" evidence="1">
    <location>
        <begin position="605"/>
        <end position="620"/>
    </location>
</feature>
<feature type="region of interest" description="Disordered" evidence="1">
    <location>
        <begin position="1"/>
        <end position="21"/>
    </location>
</feature>
<feature type="compositionally biased region" description="Basic and acidic residues" evidence="1">
    <location>
        <begin position="184"/>
        <end position="196"/>
    </location>
</feature>
<feature type="compositionally biased region" description="Basic and acidic residues" evidence="1">
    <location>
        <begin position="80"/>
        <end position="91"/>
    </location>
</feature>
<feature type="region of interest" description="Disordered" evidence="1">
    <location>
        <begin position="452"/>
        <end position="477"/>
    </location>
</feature>
<sequence>DDFPEPYLQKSPSTECSDNLAPDMSQCVEQHTELYTHQEVDEDVEDSPIRASLNSRLSQSKPITIAASRSGESSTASSLKEFERLESEMRAKGSHHGSSDSLGSSFEGRAAVGRGSDRDEHSMSSSINEFEKLEKDCSEAEAIERRAQEEAARLSEIEEGHESQASQETLSDPGNHGSDDTDSDYEKRMSEIEDMMKISQKSISRGQIDNNTTTTDSQSIDKSISDDMREDKTRSQSQSASAAQLILTRKVVSTESTDSHPKSSISTINTDSLIDRIGDLEREYRDDNKSMSSDEFKDDSIHELDFQSETMNENMSANLTCESGGPALATLREETDFEEDSLRDSFHGIAKPLECMLSSTDSMEVTNSGATHATYQYDTGMSSSINSYLTSGDESTMISSTDTTELFNASPDPLHSDQRSQFRHHFEDDIPDEFEEIQTEDQRGNIKIIRRIKRSVPPSQQTAGASSSSESEEKFLEKLRMSAEAGNEVIEEEKGFDEYGNVVIRRTVKTISTQGPDLTKKSVSGQLAQKETDEFLEPFTKLETITNVDEYEGVDELGNPYKVYQEVTVRPEVRTLTFSGPDAQKQLDQFMSTWSGDKSELIEINQQNSNQSSNRESNISDSNKAENFGKQNGKRSQNKENFSTFTGNTRVLTETVSDTDGHTTVMETTIYHSQEPQESDALRESMTQILDDFLSDGSAAKKS</sequence>
<feature type="compositionally biased region" description="Polar residues" evidence="1">
    <location>
        <begin position="639"/>
        <end position="658"/>
    </location>
</feature>
<dbReference type="OrthoDB" id="6513662at2759"/>
<proteinExistence type="predicted"/>
<feature type="compositionally biased region" description="Low complexity" evidence="1">
    <location>
        <begin position="66"/>
        <end position="78"/>
    </location>
</feature>
<feature type="region of interest" description="Disordered" evidence="1">
    <location>
        <begin position="51"/>
        <end position="242"/>
    </location>
</feature>
<feature type="compositionally biased region" description="Basic and acidic residues" evidence="1">
    <location>
        <begin position="129"/>
        <end position="162"/>
    </location>
</feature>
<feature type="compositionally biased region" description="Polar residues" evidence="1">
    <location>
        <begin position="52"/>
        <end position="62"/>
    </location>
</feature>
<dbReference type="Proteomes" id="UP000728032">
    <property type="component" value="Unassembled WGS sequence"/>
</dbReference>
<evidence type="ECO:0000313" key="2">
    <source>
        <dbReference type="EMBL" id="CAD7659628.1"/>
    </source>
</evidence>
<feature type="region of interest" description="Disordered" evidence="1">
    <location>
        <begin position="605"/>
        <end position="662"/>
    </location>
</feature>
<feature type="compositionally biased region" description="Basic and acidic residues" evidence="1">
    <location>
        <begin position="223"/>
        <end position="234"/>
    </location>
</feature>
<evidence type="ECO:0000256" key="1">
    <source>
        <dbReference type="SAM" id="MobiDB-lite"/>
    </source>
</evidence>
<gene>
    <name evidence="2" type="ORF">ONB1V03_LOCUS16223</name>
</gene>
<evidence type="ECO:0000313" key="3">
    <source>
        <dbReference type="Proteomes" id="UP000728032"/>
    </source>
</evidence>
<feature type="compositionally biased region" description="Low complexity" evidence="1">
    <location>
        <begin position="212"/>
        <end position="222"/>
    </location>
</feature>
<feature type="non-terminal residue" evidence="2">
    <location>
        <position position="703"/>
    </location>
</feature>
<accession>A0A7R9QV81</accession>
<dbReference type="AlphaFoldDB" id="A0A7R9QV81"/>
<reference evidence="2" key="1">
    <citation type="submission" date="2020-11" db="EMBL/GenBank/DDBJ databases">
        <authorList>
            <person name="Tran Van P."/>
        </authorList>
    </citation>
    <scope>NUCLEOTIDE SEQUENCE</scope>
</reference>